<accession>A0ACB7TV34</accession>
<gene>
    <name evidence="1" type="ORF">HPB50_027146</name>
</gene>
<sequence length="264" mass="29773">MSLNPRLLNQSRTGFGGVTSLDIRRKCAHRIQLDVLHLRISVWPALKSSIGSRDRRRLSPADAEEAFADAMDYSVEGETITPEALQGADWKKIVSKRHEDFYRRKRREAAECRAITAIQQLTDSSSSAAEKAQQNGRHATNGNKTNTRKRPPIPRLPRDYRKIVVGPRNLNLRSISPGTLLATVCAQPNLPIAVIRREDQLRINPYNTFTISTPCDERAQLYLNIAGLRLNNVDHPVMAYLPAPDNAHTHTQTHKSHRVSPQRI</sequence>
<protein>
    <submittedName>
        <fullName evidence="1">Uncharacterized protein</fullName>
    </submittedName>
</protein>
<comment type="caution">
    <text evidence="1">The sequence shown here is derived from an EMBL/GenBank/DDBJ whole genome shotgun (WGS) entry which is preliminary data.</text>
</comment>
<dbReference type="EMBL" id="CM023481">
    <property type="protein sequence ID" value="KAH6948924.1"/>
    <property type="molecule type" value="Genomic_DNA"/>
</dbReference>
<reference evidence="1" key="1">
    <citation type="submission" date="2020-05" db="EMBL/GenBank/DDBJ databases">
        <title>Large-scale comparative analyses of tick genomes elucidate their genetic diversity and vector capacities.</title>
        <authorList>
            <person name="Jia N."/>
            <person name="Wang J."/>
            <person name="Shi W."/>
            <person name="Du L."/>
            <person name="Sun Y."/>
            <person name="Zhan W."/>
            <person name="Jiang J."/>
            <person name="Wang Q."/>
            <person name="Zhang B."/>
            <person name="Ji P."/>
            <person name="Sakyi L.B."/>
            <person name="Cui X."/>
            <person name="Yuan T."/>
            <person name="Jiang B."/>
            <person name="Yang W."/>
            <person name="Lam T.T.-Y."/>
            <person name="Chang Q."/>
            <person name="Ding S."/>
            <person name="Wang X."/>
            <person name="Zhu J."/>
            <person name="Ruan X."/>
            <person name="Zhao L."/>
            <person name="Wei J."/>
            <person name="Que T."/>
            <person name="Du C."/>
            <person name="Cheng J."/>
            <person name="Dai P."/>
            <person name="Han X."/>
            <person name="Huang E."/>
            <person name="Gao Y."/>
            <person name="Liu J."/>
            <person name="Shao H."/>
            <person name="Ye R."/>
            <person name="Li L."/>
            <person name="Wei W."/>
            <person name="Wang X."/>
            <person name="Wang C."/>
            <person name="Yang T."/>
            <person name="Huo Q."/>
            <person name="Li W."/>
            <person name="Guo W."/>
            <person name="Chen H."/>
            <person name="Zhou L."/>
            <person name="Ni X."/>
            <person name="Tian J."/>
            <person name="Zhou Y."/>
            <person name="Sheng Y."/>
            <person name="Liu T."/>
            <person name="Pan Y."/>
            <person name="Xia L."/>
            <person name="Li J."/>
            <person name="Zhao F."/>
            <person name="Cao W."/>
        </authorList>
    </citation>
    <scope>NUCLEOTIDE SEQUENCE</scope>
    <source>
        <strain evidence="1">Hyas-2018</strain>
    </source>
</reference>
<proteinExistence type="predicted"/>
<organism evidence="1 2">
    <name type="scientific">Hyalomma asiaticum</name>
    <name type="common">Tick</name>
    <dbReference type="NCBI Taxonomy" id="266040"/>
    <lineage>
        <taxon>Eukaryota</taxon>
        <taxon>Metazoa</taxon>
        <taxon>Ecdysozoa</taxon>
        <taxon>Arthropoda</taxon>
        <taxon>Chelicerata</taxon>
        <taxon>Arachnida</taxon>
        <taxon>Acari</taxon>
        <taxon>Parasitiformes</taxon>
        <taxon>Ixodida</taxon>
        <taxon>Ixodoidea</taxon>
        <taxon>Ixodidae</taxon>
        <taxon>Hyalomminae</taxon>
        <taxon>Hyalomma</taxon>
    </lineage>
</organism>
<dbReference type="Proteomes" id="UP000821845">
    <property type="component" value="Chromosome 1"/>
</dbReference>
<evidence type="ECO:0000313" key="1">
    <source>
        <dbReference type="EMBL" id="KAH6948924.1"/>
    </source>
</evidence>
<evidence type="ECO:0000313" key="2">
    <source>
        <dbReference type="Proteomes" id="UP000821845"/>
    </source>
</evidence>
<keyword evidence="2" id="KW-1185">Reference proteome</keyword>
<name>A0ACB7TV34_HYAAI</name>